<dbReference type="InterPro" id="IPR036942">
    <property type="entry name" value="Beta-barrel_TonB_sf"/>
</dbReference>
<dbReference type="PANTHER" id="PTHR30069">
    <property type="entry name" value="TONB-DEPENDENT OUTER MEMBRANE RECEPTOR"/>
    <property type="match status" value="1"/>
</dbReference>
<feature type="domain" description="TonB-dependent receptor plug" evidence="12">
    <location>
        <begin position="79"/>
        <end position="181"/>
    </location>
</feature>
<keyword evidence="13" id="KW-0675">Receptor</keyword>
<evidence type="ECO:0000256" key="9">
    <source>
        <dbReference type="PROSITE-ProRule" id="PRU01360"/>
    </source>
</evidence>
<dbReference type="InterPro" id="IPR012910">
    <property type="entry name" value="Plug_dom"/>
</dbReference>
<evidence type="ECO:0000256" key="5">
    <source>
        <dbReference type="ARBA" id="ARBA00022692"/>
    </source>
</evidence>
<dbReference type="PATRIC" id="fig|345073.21.peg.3424"/>
<comment type="subcellular location">
    <subcellularLocation>
        <location evidence="1 9">Cell outer membrane</location>
        <topology evidence="1 9">Multi-pass membrane protein</topology>
    </subcellularLocation>
</comment>
<dbReference type="GO" id="GO:0044718">
    <property type="term" value="P:siderophore transmembrane transport"/>
    <property type="evidence" value="ECO:0007669"/>
    <property type="project" value="TreeGrafter"/>
</dbReference>
<proteinExistence type="inferred from homology"/>
<accession>A0A0H3ADZ8</accession>
<dbReference type="InterPro" id="IPR039426">
    <property type="entry name" value="TonB-dep_rcpt-like"/>
</dbReference>
<evidence type="ECO:0000256" key="6">
    <source>
        <dbReference type="ARBA" id="ARBA00023077"/>
    </source>
</evidence>
<evidence type="ECO:0000259" key="12">
    <source>
        <dbReference type="Pfam" id="PF07715"/>
    </source>
</evidence>
<dbReference type="eggNOG" id="COG1629">
    <property type="taxonomic scope" value="Bacteria"/>
</dbReference>
<evidence type="ECO:0000256" key="10">
    <source>
        <dbReference type="RuleBase" id="RU003357"/>
    </source>
</evidence>
<evidence type="ECO:0000256" key="3">
    <source>
        <dbReference type="ARBA" id="ARBA00022448"/>
    </source>
</evidence>
<dbReference type="Pfam" id="PF07715">
    <property type="entry name" value="Plug"/>
    <property type="match status" value="1"/>
</dbReference>
<evidence type="ECO:0000256" key="7">
    <source>
        <dbReference type="ARBA" id="ARBA00023136"/>
    </source>
</evidence>
<dbReference type="Gene3D" id="2.170.130.10">
    <property type="entry name" value="TonB-dependent receptor, plug domain"/>
    <property type="match status" value="1"/>
</dbReference>
<dbReference type="GO" id="GO:0015344">
    <property type="term" value="F:siderophore uptake transmembrane transporter activity"/>
    <property type="evidence" value="ECO:0007669"/>
    <property type="project" value="TreeGrafter"/>
</dbReference>
<dbReference type="SUPFAM" id="SSF56935">
    <property type="entry name" value="Porins"/>
    <property type="match status" value="1"/>
</dbReference>
<organism evidence="13 14">
    <name type="scientific">Vibrio cholerae serotype O1 (strain ATCC 39541 / Classical Ogawa 395 / O395)</name>
    <dbReference type="NCBI Taxonomy" id="345073"/>
    <lineage>
        <taxon>Bacteria</taxon>
        <taxon>Pseudomonadati</taxon>
        <taxon>Pseudomonadota</taxon>
        <taxon>Gammaproteobacteria</taxon>
        <taxon>Vibrionales</taxon>
        <taxon>Vibrionaceae</taxon>
        <taxon>Vibrio</taxon>
    </lineage>
</organism>
<evidence type="ECO:0000313" key="13">
    <source>
        <dbReference type="EMBL" id="ABQ18555.1"/>
    </source>
</evidence>
<dbReference type="InterPro" id="IPR037066">
    <property type="entry name" value="Plug_dom_sf"/>
</dbReference>
<gene>
    <name evidence="13" type="primary">hasR</name>
    <name evidence="13" type="ordered locus">VC0395_0566</name>
</gene>
<dbReference type="Gene3D" id="2.40.170.20">
    <property type="entry name" value="TonB-dependent receptor, beta-barrel domain"/>
    <property type="match status" value="1"/>
</dbReference>
<keyword evidence="6 10" id="KW-0798">TonB box</keyword>
<keyword evidence="8 9" id="KW-0998">Cell outer membrane</keyword>
<dbReference type="Pfam" id="PF00593">
    <property type="entry name" value="TonB_dep_Rec_b-barrel"/>
    <property type="match status" value="1"/>
</dbReference>
<evidence type="ECO:0000256" key="2">
    <source>
        <dbReference type="ARBA" id="ARBA00009810"/>
    </source>
</evidence>
<keyword evidence="7 9" id="KW-0472">Membrane</keyword>
<dbReference type="KEGG" id="vco:VC0395_0566"/>
<evidence type="ECO:0000256" key="8">
    <source>
        <dbReference type="ARBA" id="ARBA00023237"/>
    </source>
</evidence>
<protein>
    <submittedName>
        <fullName evidence="13">Heme receptor HasR</fullName>
    </submittedName>
</protein>
<sequence length="784" mass="88002">MFVGARSLKSLLQIVDNSYQLHQYSCFIFDKDQIMQLKPLFTLLPFVLSSVVQAQENNEQAVDETVTVHGQSIPSDQRTRSDLDKVRGIANADIFSGITSVQSNNMHNEAGALDIGIRGVQGEGRVPIFIDGSLQSTHTSRGYQGVSDRTYIDTDLLSSLTVNKGATIDSSPYASGAVGGVVNATTLGIKDIIKDDQAFGVVLKARANNHNRTPDVSGDYSEQGQYALDERGEHSAFKHGSLMLGLGYQAESFNTVLAYSKRSKGNHFAGKKGYEEYQEPVVGQGQEVVNTSFESDSWLFKLASDTGTAHNADFNYRHHAQKAGEVLMAYWYKSSEDWEGNPYPDGKDRMPQWGLGTAKVNTYSANYYYQPDHPWLNLNANFWYTEADLAQYNGLWALGTNAEQYFHAYHNDRSGLSLTNETLLTQWPVRLNYGLAQQNERLSPEEDGQTRFTKTVTSRHGKRTAQNLFANADIDYSPLRVQLGLNLHNAKSTDYQTKQQLDYKEKLDLLSEFTYALTPSTQLFLKSSRTYRMPSLYETTLSNEVFSYNPYNPIKPEQAWNNEVGVQFMASNSVLQNDRLNLSVSYFRNSIKDFISGGRLAKTPGMSEWQANFTFTNYDKLQLSGWELGAHYQYAWLYTHFAATLYSETKICSVQQAQYAESDTCNSLGFAWGLTPTRIPPKRNLYLNVGTKFFHDTLDSGVKVSYHSGKSNPSDWLAGTAANPILEIPSDYTIDLYSQYELNANTQLFFAINNVTDRYQVRPGSVVSMPDPGRTITLGFEISY</sequence>
<comment type="similarity">
    <text evidence="2 9 10">Belongs to the TonB-dependent receptor family.</text>
</comment>
<dbReference type="OrthoDB" id="6046653at2"/>
<reference evidence="13 14" key="1">
    <citation type="submission" date="2007-03" db="EMBL/GenBank/DDBJ databases">
        <authorList>
            <person name="Heidelberg J."/>
        </authorList>
    </citation>
    <scope>NUCLEOTIDE SEQUENCE [LARGE SCALE GENOMIC DNA]</scope>
    <source>
        <strain evidence="14">ATCC 39541 / Classical Ogawa 395 / O395</strain>
    </source>
</reference>
<dbReference type="GO" id="GO:0009279">
    <property type="term" value="C:cell outer membrane"/>
    <property type="evidence" value="ECO:0007669"/>
    <property type="project" value="UniProtKB-SubCell"/>
</dbReference>
<dbReference type="PANTHER" id="PTHR30069:SF41">
    <property type="entry name" value="HEME_HEMOPEXIN UTILIZATION PROTEIN C"/>
    <property type="match status" value="1"/>
</dbReference>
<dbReference type="KEGG" id="vcr:VC395_A0690"/>
<dbReference type="RefSeq" id="WP_001889070.1">
    <property type="nucleotide sequence ID" value="NC_009456.1"/>
</dbReference>
<dbReference type="AlphaFoldDB" id="A0A0H3ADZ8"/>
<evidence type="ECO:0000256" key="1">
    <source>
        <dbReference type="ARBA" id="ARBA00004571"/>
    </source>
</evidence>
<evidence type="ECO:0000256" key="4">
    <source>
        <dbReference type="ARBA" id="ARBA00022452"/>
    </source>
</evidence>
<name>A0A0H3ADZ8_VIBC3</name>
<evidence type="ECO:0000259" key="11">
    <source>
        <dbReference type="Pfam" id="PF00593"/>
    </source>
</evidence>
<dbReference type="EMBL" id="CP000626">
    <property type="protein sequence ID" value="ABQ18555.1"/>
    <property type="molecule type" value="Genomic_DNA"/>
</dbReference>
<dbReference type="Proteomes" id="UP000000249">
    <property type="component" value="Chromosome 2"/>
</dbReference>
<keyword evidence="3 9" id="KW-0813">Transport</keyword>
<dbReference type="InterPro" id="IPR000531">
    <property type="entry name" value="Beta-barrel_TonB"/>
</dbReference>
<keyword evidence="4 9" id="KW-1134">Transmembrane beta strand</keyword>
<evidence type="ECO:0000313" key="14">
    <source>
        <dbReference type="Proteomes" id="UP000000249"/>
    </source>
</evidence>
<keyword evidence="5 9" id="KW-0812">Transmembrane</keyword>
<dbReference type="PROSITE" id="PS52016">
    <property type="entry name" value="TONB_DEPENDENT_REC_3"/>
    <property type="match status" value="1"/>
</dbReference>
<feature type="domain" description="TonB-dependent receptor-like beta-barrel" evidence="11">
    <location>
        <begin position="302"/>
        <end position="755"/>
    </location>
</feature>